<gene>
    <name evidence="2" type="ORF">AFUS01_LOCUS8297</name>
</gene>
<keyword evidence="3" id="KW-1185">Reference proteome</keyword>
<feature type="region of interest" description="Disordered" evidence="1">
    <location>
        <begin position="1"/>
        <end position="21"/>
    </location>
</feature>
<evidence type="ECO:0000256" key="1">
    <source>
        <dbReference type="SAM" id="MobiDB-lite"/>
    </source>
</evidence>
<name>A0A8J2K300_9HEXA</name>
<dbReference type="AlphaFoldDB" id="A0A8J2K300"/>
<proteinExistence type="predicted"/>
<protein>
    <submittedName>
        <fullName evidence="2">Uncharacterized protein</fullName>
    </submittedName>
</protein>
<organism evidence="2 3">
    <name type="scientific">Allacma fusca</name>
    <dbReference type="NCBI Taxonomy" id="39272"/>
    <lineage>
        <taxon>Eukaryota</taxon>
        <taxon>Metazoa</taxon>
        <taxon>Ecdysozoa</taxon>
        <taxon>Arthropoda</taxon>
        <taxon>Hexapoda</taxon>
        <taxon>Collembola</taxon>
        <taxon>Symphypleona</taxon>
        <taxon>Sminthuridae</taxon>
        <taxon>Allacma</taxon>
    </lineage>
</organism>
<accession>A0A8J2K300</accession>
<evidence type="ECO:0000313" key="2">
    <source>
        <dbReference type="EMBL" id="CAG7718944.1"/>
    </source>
</evidence>
<comment type="caution">
    <text evidence="2">The sequence shown here is derived from an EMBL/GenBank/DDBJ whole genome shotgun (WGS) entry which is preliminary data.</text>
</comment>
<feature type="region of interest" description="Disordered" evidence="1">
    <location>
        <begin position="68"/>
        <end position="87"/>
    </location>
</feature>
<dbReference type="Proteomes" id="UP000708208">
    <property type="component" value="Unassembled WGS sequence"/>
</dbReference>
<sequence>MNRVDVQNSAGQKSYYEQTETQEAESSLLRFFERFLKGAPQAISNGTSSHPSSHQSASLGIGIKLSDFRQEPDPVSPSEHTFIPPGI</sequence>
<reference evidence="2" key="1">
    <citation type="submission" date="2021-06" db="EMBL/GenBank/DDBJ databases">
        <authorList>
            <person name="Hodson N. C."/>
            <person name="Mongue J. A."/>
            <person name="Jaron S. K."/>
        </authorList>
    </citation>
    <scope>NUCLEOTIDE SEQUENCE</scope>
</reference>
<evidence type="ECO:0000313" key="3">
    <source>
        <dbReference type="Proteomes" id="UP000708208"/>
    </source>
</evidence>
<dbReference type="EMBL" id="CAJVCH010057416">
    <property type="protein sequence ID" value="CAG7718944.1"/>
    <property type="molecule type" value="Genomic_DNA"/>
</dbReference>